<evidence type="ECO:0000256" key="1">
    <source>
        <dbReference type="ARBA" id="ARBA00006739"/>
    </source>
</evidence>
<dbReference type="Pfam" id="PF00535">
    <property type="entry name" value="Glycos_transf_2"/>
    <property type="match status" value="1"/>
</dbReference>
<dbReference type="InterPro" id="IPR029044">
    <property type="entry name" value="Nucleotide-diphossugar_trans"/>
</dbReference>
<dbReference type="Gene3D" id="3.90.550.10">
    <property type="entry name" value="Spore Coat Polysaccharide Biosynthesis Protein SpsA, Chain A"/>
    <property type="match status" value="1"/>
</dbReference>
<keyword evidence="4" id="KW-0472">Membrane</keyword>
<accession>A0A4Q2SZE5</accession>
<dbReference type="GO" id="GO:0016757">
    <property type="term" value="F:glycosyltransferase activity"/>
    <property type="evidence" value="ECO:0007669"/>
    <property type="project" value="UniProtKB-KW"/>
</dbReference>
<dbReference type="AlphaFoldDB" id="A0A4Q2SZE5"/>
<proteinExistence type="inferred from homology"/>
<keyword evidence="7" id="KW-1185">Reference proteome</keyword>
<dbReference type="PANTHER" id="PTHR43179:SF12">
    <property type="entry name" value="GALACTOFURANOSYLTRANSFERASE GLFT2"/>
    <property type="match status" value="1"/>
</dbReference>
<comment type="similarity">
    <text evidence="1">Belongs to the glycosyltransferase 2 family.</text>
</comment>
<reference evidence="6 7" key="1">
    <citation type="submission" date="2019-01" db="EMBL/GenBank/DDBJ databases">
        <authorList>
            <person name="Deng T."/>
        </authorList>
    </citation>
    <scope>NUCLEOTIDE SEQUENCE [LARGE SCALE GENOMIC DNA]</scope>
    <source>
        <strain evidence="6 7">F8825</strain>
    </source>
</reference>
<keyword evidence="4" id="KW-0812">Transmembrane</keyword>
<name>A0A4Q2SZE5_9HYPH</name>
<feature type="transmembrane region" description="Helical" evidence="4">
    <location>
        <begin position="285"/>
        <end position="306"/>
    </location>
</feature>
<dbReference type="PANTHER" id="PTHR43179">
    <property type="entry name" value="RHAMNOSYLTRANSFERASE WBBL"/>
    <property type="match status" value="1"/>
</dbReference>
<sequence length="316" mass="34528">MTQLQSTEAAAATRIDIGVCTFQRLSLEKTLLSLATIETPEGVTLRVIVADNDVEPSAEPLIERMRRLLPYDLCYVHCPARNISIARNACLDEAAGEYLAFIDDDETASEYWLSNLLATARKSGADAVLGPVAARYDERAPGWMRRGDFHSTRPVWVRGEIRTGYTCNVLLRLASPVVAGRRFNLALGKSGGEDTAYFTQMNRAGGKIAFSPEALVFEPVPEQRARFGWLAVRRYRMGQTHGRLQAEGTSATARPLQIALAAAKSGYCATAGLLLALFAMPRNRYLLRAIMHAGVVTGLAGARIIHQYGKLEASTP</sequence>
<dbReference type="EMBL" id="SDVB01000253">
    <property type="protein sequence ID" value="RYC10004.1"/>
    <property type="molecule type" value="Genomic_DNA"/>
</dbReference>
<organism evidence="6 7">
    <name type="scientific">Ciceribacter ferrooxidans</name>
    <dbReference type="NCBI Taxonomy" id="2509717"/>
    <lineage>
        <taxon>Bacteria</taxon>
        <taxon>Pseudomonadati</taxon>
        <taxon>Pseudomonadota</taxon>
        <taxon>Alphaproteobacteria</taxon>
        <taxon>Hyphomicrobiales</taxon>
        <taxon>Rhizobiaceae</taxon>
        <taxon>Ciceribacter</taxon>
    </lineage>
</organism>
<keyword evidence="3 6" id="KW-0808">Transferase</keyword>
<evidence type="ECO:0000259" key="5">
    <source>
        <dbReference type="Pfam" id="PF00535"/>
    </source>
</evidence>
<dbReference type="InterPro" id="IPR001173">
    <property type="entry name" value="Glyco_trans_2-like"/>
</dbReference>
<keyword evidence="2" id="KW-0328">Glycosyltransferase</keyword>
<evidence type="ECO:0000313" key="7">
    <source>
        <dbReference type="Proteomes" id="UP000291088"/>
    </source>
</evidence>
<feature type="domain" description="Glycosyltransferase 2-like" evidence="5">
    <location>
        <begin position="17"/>
        <end position="172"/>
    </location>
</feature>
<gene>
    <name evidence="6" type="ORF">EUU22_18155</name>
</gene>
<evidence type="ECO:0000256" key="4">
    <source>
        <dbReference type="SAM" id="Phobius"/>
    </source>
</evidence>
<dbReference type="Proteomes" id="UP000291088">
    <property type="component" value="Unassembled WGS sequence"/>
</dbReference>
<evidence type="ECO:0000313" key="6">
    <source>
        <dbReference type="EMBL" id="RYC10004.1"/>
    </source>
</evidence>
<comment type="caution">
    <text evidence="6">The sequence shown here is derived from an EMBL/GenBank/DDBJ whole genome shotgun (WGS) entry which is preliminary data.</text>
</comment>
<evidence type="ECO:0000256" key="3">
    <source>
        <dbReference type="ARBA" id="ARBA00022679"/>
    </source>
</evidence>
<protein>
    <submittedName>
        <fullName evidence="6">Glycosyltransferase family 2 protein</fullName>
    </submittedName>
</protein>
<dbReference type="RefSeq" id="WP_129333396.1">
    <property type="nucleotide sequence ID" value="NZ_SDVB01000253.1"/>
</dbReference>
<feature type="transmembrane region" description="Helical" evidence="4">
    <location>
        <begin position="258"/>
        <end position="278"/>
    </location>
</feature>
<dbReference type="OrthoDB" id="6116224at2"/>
<keyword evidence="4" id="KW-1133">Transmembrane helix</keyword>
<dbReference type="SUPFAM" id="SSF53448">
    <property type="entry name" value="Nucleotide-diphospho-sugar transferases"/>
    <property type="match status" value="1"/>
</dbReference>
<evidence type="ECO:0000256" key="2">
    <source>
        <dbReference type="ARBA" id="ARBA00022676"/>
    </source>
</evidence>